<keyword evidence="2" id="KW-1185">Reference proteome</keyword>
<evidence type="ECO:0000313" key="2">
    <source>
        <dbReference type="Proteomes" id="UP000581206"/>
    </source>
</evidence>
<dbReference type="Proteomes" id="UP000581206">
    <property type="component" value="Unassembled WGS sequence"/>
</dbReference>
<organism evidence="1 2">
    <name type="scientific">Cellulomonas denverensis</name>
    <dbReference type="NCBI Taxonomy" id="264297"/>
    <lineage>
        <taxon>Bacteria</taxon>
        <taxon>Bacillati</taxon>
        <taxon>Actinomycetota</taxon>
        <taxon>Actinomycetes</taxon>
        <taxon>Micrococcales</taxon>
        <taxon>Cellulomonadaceae</taxon>
        <taxon>Cellulomonas</taxon>
    </lineage>
</organism>
<gene>
    <name evidence="1" type="ORF">HGA03_10355</name>
</gene>
<proteinExistence type="predicted"/>
<reference evidence="1 2" key="1">
    <citation type="submission" date="2020-04" db="EMBL/GenBank/DDBJ databases">
        <title>MicrobeNet Type strains.</title>
        <authorList>
            <person name="Nicholson A.C."/>
        </authorList>
    </citation>
    <scope>NUCLEOTIDE SEQUENCE [LARGE SCALE GENOMIC DNA]</scope>
    <source>
        <strain evidence="1 2">ATCC BAA-788</strain>
    </source>
</reference>
<protein>
    <recommendedName>
        <fullName evidence="3">AAA+ ATPase domain-containing protein</fullName>
    </recommendedName>
</protein>
<evidence type="ECO:0000313" key="1">
    <source>
        <dbReference type="EMBL" id="NKY23063.1"/>
    </source>
</evidence>
<dbReference type="RefSeq" id="WP_168630183.1">
    <property type="nucleotide sequence ID" value="NZ_BONL01000001.1"/>
</dbReference>
<evidence type="ECO:0008006" key="3">
    <source>
        <dbReference type="Google" id="ProtNLM"/>
    </source>
</evidence>
<dbReference type="AlphaFoldDB" id="A0A7X6QZD2"/>
<dbReference type="SUPFAM" id="SSF52540">
    <property type="entry name" value="P-loop containing nucleoside triphosphate hydrolases"/>
    <property type="match status" value="1"/>
</dbReference>
<name>A0A7X6QZD2_9CELL</name>
<comment type="caution">
    <text evidence="1">The sequence shown here is derived from an EMBL/GenBank/DDBJ whole genome shotgun (WGS) entry which is preliminary data.</text>
</comment>
<dbReference type="InterPro" id="IPR027417">
    <property type="entry name" value="P-loop_NTPase"/>
</dbReference>
<dbReference type="EMBL" id="JAAXOX010000004">
    <property type="protein sequence ID" value="NKY23063.1"/>
    <property type="molecule type" value="Genomic_DNA"/>
</dbReference>
<accession>A0A7X6QZD2</accession>
<sequence>MLRDLELVVDAVESWRTLGRDVVVRGDDGSGRSTVLRAVADRMTDRGARVVTLRAAGPRENATLLAHPSFPPTLATASCLEQVNWLVEELSGPGATLVIDDADRLDRGSAETVRQALTRTGAGLVLSAAGRRVEPEGDCFIAAVVAERAPADVRIRPLGLASLARLVGDALGGPGDLPLVASVAARSAGNPRVAAALVDGARYTGAIESEGGRWRSVGAVEQVPLDPVVNAFVPRMTAAEVDALELLSAAGPLPLDAAERLLTPEVLHDLAERGRVVRSRDAHGTRCLVVSPPALATALRTGLSEQRRAELAERAGAVDPRLRRTDLGRPAPLEALFVSGPEHTEAGAEWLAGLAAQIEEHEIARVAARRAAWLTDPSVHTARPYLDLLTRRPADDDLAQVFRCTPVTEADDPAERALFRADQLAWSRATERSTAVADELARRHAADLAPLVELRRQRERLVAGCSVDEVLDRVPPLEQGLGAVLTVVSLVGALVEAGRPEEAVVFAESDRPGAISRVFGHQLSGLYGLALVQLGEVEEAGARSRELLSAACEGLDAVGIRVQASVLAESLLRQGRAEEAWAAAGAALHLGSRGVAAEPFHRRSLSLAAAARSRIGDPVGASELVAELRSLPVADDALAPVPVAADLLPSAADLAGAAELSA</sequence>